<dbReference type="EMBL" id="ADXF01000682">
    <property type="protein sequence ID" value="EFR87567.1"/>
    <property type="molecule type" value="Genomic_DNA"/>
</dbReference>
<accession>A0ABN0BWS7</accession>
<evidence type="ECO:0000313" key="1">
    <source>
        <dbReference type="EMBL" id="EFR87567.1"/>
    </source>
</evidence>
<keyword evidence="2" id="KW-1185">Reference proteome</keyword>
<evidence type="ECO:0000313" key="2">
    <source>
        <dbReference type="Proteomes" id="UP000003412"/>
    </source>
</evidence>
<name>A0ABN0BWS7_9LIST</name>
<gene>
    <name evidence="1" type="ORF">NT05LM_1890</name>
</gene>
<protein>
    <submittedName>
        <fullName evidence="1">Uncharacterized protein</fullName>
    </submittedName>
</protein>
<organism evidence="1 2">
    <name type="scientific">Listeria marthii FSL S4-120</name>
    <dbReference type="NCBI Taxonomy" id="702457"/>
    <lineage>
        <taxon>Bacteria</taxon>
        <taxon>Bacillati</taxon>
        <taxon>Bacillota</taxon>
        <taxon>Bacilli</taxon>
        <taxon>Bacillales</taxon>
        <taxon>Listeriaceae</taxon>
        <taxon>Listeria</taxon>
    </lineage>
</organism>
<dbReference type="Proteomes" id="UP000003412">
    <property type="component" value="Chromosome"/>
</dbReference>
<proteinExistence type="predicted"/>
<sequence length="33" mass="3560">MNGILLFNICSCLFDSTWAFLADDVACTGSSFP</sequence>
<comment type="caution">
    <text evidence="1">The sequence shown here is derived from an EMBL/GenBank/DDBJ whole genome shotgun (WGS) entry which is preliminary data.</text>
</comment>
<feature type="non-terminal residue" evidence="1">
    <location>
        <position position="33"/>
    </location>
</feature>
<reference evidence="1 2" key="1">
    <citation type="journal article" date="2010" name="Microbiol. Resour. Announc.">
        <title>Comparative genomics of the bacterial genus Listeria: Genome evolution is characterized by limited gene acquisition and limited gene loss.</title>
        <authorList>
            <person name="den Bakker H.C."/>
            <person name="Cummings C.A."/>
            <person name="Ferreira V."/>
            <person name="Vatta P."/>
            <person name="Orsi R.H."/>
            <person name="Degoricija L."/>
            <person name="Barker M."/>
            <person name="Petrauskene O."/>
            <person name="Furtado M.R."/>
            <person name="Wiedmann M."/>
        </authorList>
    </citation>
    <scope>NUCLEOTIDE SEQUENCE [LARGE SCALE GENOMIC DNA]</scope>
    <source>
        <strain evidence="1 2">FSL S4-120</strain>
    </source>
</reference>